<evidence type="ECO:0000259" key="2">
    <source>
        <dbReference type="Pfam" id="PF12169"/>
    </source>
</evidence>
<evidence type="ECO:0000313" key="4">
    <source>
        <dbReference type="EMBL" id="CAD7233149.1"/>
    </source>
</evidence>
<dbReference type="InterPro" id="IPR045085">
    <property type="entry name" value="HLD_clamp_pol_III_gamma_tau"/>
</dbReference>
<evidence type="ECO:0000259" key="3">
    <source>
        <dbReference type="Pfam" id="PF22608"/>
    </source>
</evidence>
<protein>
    <submittedName>
        <fullName evidence="4">Uncharacterized protein</fullName>
    </submittedName>
</protein>
<dbReference type="Pfam" id="PF12169">
    <property type="entry name" value="DNA_pol3_gamma3"/>
    <property type="match status" value="1"/>
</dbReference>
<dbReference type="AlphaFoldDB" id="A0A7R8ZV84"/>
<dbReference type="Gene3D" id="1.20.272.10">
    <property type="match status" value="1"/>
</dbReference>
<dbReference type="InterPro" id="IPR014729">
    <property type="entry name" value="Rossmann-like_a/b/a_fold"/>
</dbReference>
<dbReference type="GO" id="GO:0003887">
    <property type="term" value="F:DNA-directed DNA polymerase activity"/>
    <property type="evidence" value="ECO:0007669"/>
    <property type="project" value="InterPro"/>
</dbReference>
<dbReference type="GO" id="GO:0003677">
    <property type="term" value="F:DNA binding"/>
    <property type="evidence" value="ECO:0007669"/>
    <property type="project" value="InterPro"/>
</dbReference>
<feature type="domain" description="DNA polymerase III gamma subunit" evidence="2">
    <location>
        <begin position="52"/>
        <end position="138"/>
    </location>
</feature>
<evidence type="ECO:0000256" key="1">
    <source>
        <dbReference type="SAM" id="MobiDB-lite"/>
    </source>
</evidence>
<reference evidence="4" key="1">
    <citation type="submission" date="2020-11" db="EMBL/GenBank/DDBJ databases">
        <authorList>
            <person name="Tran Van P."/>
        </authorList>
    </citation>
    <scope>NUCLEOTIDE SEQUENCE</scope>
</reference>
<dbReference type="GO" id="GO:0006260">
    <property type="term" value="P:DNA replication"/>
    <property type="evidence" value="ECO:0007669"/>
    <property type="project" value="InterPro"/>
</dbReference>
<dbReference type="Gene3D" id="3.40.50.620">
    <property type="entry name" value="HUPs"/>
    <property type="match status" value="1"/>
</dbReference>
<dbReference type="Gene3D" id="1.10.8.60">
    <property type="match status" value="1"/>
</dbReference>
<accession>A0A7R8ZV84</accession>
<dbReference type="InterPro" id="IPR022754">
    <property type="entry name" value="DNA_pol_III_gamma-3"/>
</dbReference>
<organism evidence="4">
    <name type="scientific">Cyprideis torosa</name>
    <dbReference type="NCBI Taxonomy" id="163714"/>
    <lineage>
        <taxon>Eukaryota</taxon>
        <taxon>Metazoa</taxon>
        <taxon>Ecdysozoa</taxon>
        <taxon>Arthropoda</taxon>
        <taxon>Crustacea</taxon>
        <taxon>Oligostraca</taxon>
        <taxon>Ostracoda</taxon>
        <taxon>Podocopa</taxon>
        <taxon>Podocopida</taxon>
        <taxon>Cytherocopina</taxon>
        <taxon>Cytheroidea</taxon>
        <taxon>Cytherideidae</taxon>
        <taxon>Cyprideis</taxon>
    </lineage>
</organism>
<gene>
    <name evidence="4" type="ORF">CTOB1V02_LOCUS10972</name>
</gene>
<feature type="non-terminal residue" evidence="4">
    <location>
        <position position="403"/>
    </location>
</feature>
<dbReference type="OrthoDB" id="2013945at2759"/>
<feature type="compositionally biased region" description="Basic and acidic residues" evidence="1">
    <location>
        <begin position="139"/>
        <end position="149"/>
    </location>
</feature>
<dbReference type="SUPFAM" id="SSF48019">
    <property type="entry name" value="post-AAA+ oligomerization domain-like"/>
    <property type="match status" value="1"/>
</dbReference>
<feature type="region of interest" description="Disordered" evidence="1">
    <location>
        <begin position="188"/>
        <end position="210"/>
    </location>
</feature>
<sequence length="403" mass="45143">MQKHLKKIAEQEAVRYDEQALLLIAQKADGALRDALSSYDKLVTYTQGDLNLSAVSELLNLLDYDQYISLHQELKQGQVASAISRLNDILERGFDLQVFINGLGEHFRNVWVAKWPQTAQLLEFGEDIQAKYEALAKESDEKDKAKDQHNISNNENVATELEDAKTEIQKLDSTETEDAQQPWLELVEEESKVESEEEEQEGKVEVDQKKESFANASAMLGLDELTDDLSIQSALADEAVEEERPSEDLPSDDFDDSDLQKVWSIFLEDLKEKANEYTNAAINHVEVEKGEGNTVVIAAAGEVLDIIQIPAYLCMQTTLVVEAAKTDYIAGTYHMRIGSWAFGAQIGLTKGFWAQVNFEAAHVNYGLRGEDSNLDAAFCAELCAIHQVPFHVMEADYASREKQ</sequence>
<name>A0A7R8ZV84_9CRUS</name>
<feature type="region of interest" description="Disordered" evidence="1">
    <location>
        <begin position="139"/>
        <end position="162"/>
    </location>
</feature>
<dbReference type="Pfam" id="PF22608">
    <property type="entry name" value="DNAX_ATPase_lid"/>
    <property type="match status" value="1"/>
</dbReference>
<feature type="compositionally biased region" description="Basic and acidic residues" evidence="1">
    <location>
        <begin position="201"/>
        <end position="210"/>
    </location>
</feature>
<dbReference type="InterPro" id="IPR008921">
    <property type="entry name" value="DNA_pol3_clamp-load_cplx_C"/>
</dbReference>
<dbReference type="CDD" id="cd18137">
    <property type="entry name" value="HLD_clamp_pol_III_gamma_tau"/>
    <property type="match status" value="1"/>
</dbReference>
<proteinExistence type="predicted"/>
<feature type="domain" description="DNA polymerase III subunit gamma/tau helical lid" evidence="3">
    <location>
        <begin position="2"/>
        <end position="48"/>
    </location>
</feature>
<dbReference type="EMBL" id="OB665733">
    <property type="protein sequence ID" value="CAD7233149.1"/>
    <property type="molecule type" value="Genomic_DNA"/>
</dbReference>